<feature type="signal peptide" evidence="4">
    <location>
        <begin position="1"/>
        <end position="24"/>
    </location>
</feature>
<feature type="region of interest" description="Disordered" evidence="3">
    <location>
        <begin position="73"/>
        <end position="101"/>
    </location>
</feature>
<dbReference type="Gene3D" id="1.20.920.10">
    <property type="entry name" value="Bromodomain-like"/>
    <property type="match status" value="1"/>
</dbReference>
<feature type="region of interest" description="Disordered" evidence="3">
    <location>
        <begin position="776"/>
        <end position="796"/>
    </location>
</feature>
<feature type="compositionally biased region" description="Pro residues" evidence="3">
    <location>
        <begin position="229"/>
        <end position="244"/>
    </location>
</feature>
<keyword evidence="7" id="KW-1185">Reference proteome</keyword>
<protein>
    <submittedName>
        <fullName evidence="6">Bromodomain-containing protein</fullName>
    </submittedName>
</protein>
<sequence length="920" mass="98562">MPPLSAYTPFESLLFFQCLASLASQPVNFSAISDTLCKNQFVKENDAFDTSRLSPEALEDLYTTLLKEGVDGNSSIGSAEPNGHAQDAANTNSKKRKITSGNASAVTAQQANATILPGLVTQLYARYKDRVTKEIRDEEKRYREIREEIDRLQKEELEKPAEPTAAKEVLPGPAKAVATPSGDEIQVDEKSDVKPKATPTPVAANVRQEGQRQQEPISIPTHAAKSDVPPVPPTKAQEPVPPSKPEVVKQQETPPVAPAPAPPTTAPLSQLQPRVPTPREGPVDIHPVPTSKPTPKAAPLNGKAQPLAPQPPAQHPHVQQKIEVKVPPPPQSTRPPSQTPSRSGPTPSRNQPALPPGSTIVFQAHQGPSLPATPTQRHIPPPSARQIAPVPTGTPIAPNIPPGQQQFQQWSPHAQLPYPAGTIHAPIPHGTPHGPPHGLQMAQNSMIPQQAQFAQSSAGKLVPAPIHGASPITPIPDLAQVPPQTPLPGTPSFHTGVKQKPPRPSMDTVGSLTPWKRTPGLSINIPETPGSPPRPNPADVSPISDRAPSPIGLPEPTAKEHERGKRGQAEGEKPRRGRKRSVPPLDLEKVEAKNERAVAASKAKRAGSTTSTRARARSGASRDEDVAEVPASRKIKDEAPATPAGISDDTEMETRIGMQRKSTVIGRSDEGSQGRGRPKRKRGVSESLDTDNIQPALGRPSASQLIYCTRNFTRTGAPLMNDVSAHKHASIFGKPLTEREAPGYKDLIYRPQDLKTIRSALNQGNKAVAAATEAVNTPIDGESPNPASSNTPSKNAAWLPKTADLIPPKAIVNSSQLEKELIRMFANAVMFNPAPDQERGFGPSFRIGKASDSRSSSQPWELDEGGITRDTREMCDDVENAVTKWRAAERTTAEDLSGKNMFSLRGNSGENVDSTDGEMK</sequence>
<feature type="compositionally biased region" description="Low complexity" evidence="3">
    <location>
        <begin position="606"/>
        <end position="619"/>
    </location>
</feature>
<feature type="compositionally biased region" description="Polar residues" evidence="3">
    <location>
        <begin position="785"/>
        <end position="794"/>
    </location>
</feature>
<dbReference type="InterPro" id="IPR036427">
    <property type="entry name" value="Bromodomain-like_sf"/>
</dbReference>
<organism evidence="6 7">
    <name type="scientific">Talaromyces proteolyticus</name>
    <dbReference type="NCBI Taxonomy" id="1131652"/>
    <lineage>
        <taxon>Eukaryota</taxon>
        <taxon>Fungi</taxon>
        <taxon>Dikarya</taxon>
        <taxon>Ascomycota</taxon>
        <taxon>Pezizomycotina</taxon>
        <taxon>Eurotiomycetes</taxon>
        <taxon>Eurotiomycetidae</taxon>
        <taxon>Eurotiales</taxon>
        <taxon>Trichocomaceae</taxon>
        <taxon>Talaromyces</taxon>
        <taxon>Talaromyces sect. Bacilispori</taxon>
    </lineage>
</organism>
<keyword evidence="4" id="KW-0732">Signal</keyword>
<feature type="compositionally biased region" description="Pro residues" evidence="3">
    <location>
        <begin position="255"/>
        <end position="265"/>
    </location>
</feature>
<dbReference type="GO" id="GO:0035267">
    <property type="term" value="C:NuA4 histone acetyltransferase complex"/>
    <property type="evidence" value="ECO:0007669"/>
    <property type="project" value="TreeGrafter"/>
</dbReference>
<feature type="chain" id="PRO_5041994761" evidence="4">
    <location>
        <begin position="25"/>
        <end position="920"/>
    </location>
</feature>
<feature type="compositionally biased region" description="Polar residues" evidence="3">
    <location>
        <begin position="441"/>
        <end position="458"/>
    </location>
</feature>
<evidence type="ECO:0000256" key="3">
    <source>
        <dbReference type="SAM" id="MobiDB-lite"/>
    </source>
</evidence>
<gene>
    <name evidence="6" type="ORF">BGW36DRAFT_16669</name>
</gene>
<dbReference type="RefSeq" id="XP_046078297.1">
    <property type="nucleotide sequence ID" value="XM_046209612.1"/>
</dbReference>
<feature type="region of interest" description="Disordered" evidence="3">
    <location>
        <begin position="889"/>
        <end position="920"/>
    </location>
</feature>
<dbReference type="GeneID" id="70239899"/>
<dbReference type="PROSITE" id="PS50014">
    <property type="entry name" value="BROMODOMAIN_2"/>
    <property type="match status" value="1"/>
</dbReference>
<comment type="caution">
    <text evidence="6">The sequence shown here is derived from an EMBL/GenBank/DDBJ whole genome shotgun (WGS) entry which is preliminary data.</text>
</comment>
<dbReference type="GO" id="GO:0006325">
    <property type="term" value="P:chromatin organization"/>
    <property type="evidence" value="ECO:0007669"/>
    <property type="project" value="UniProtKB-ARBA"/>
</dbReference>
<dbReference type="PRINTS" id="PR01217">
    <property type="entry name" value="PRICHEXTENSN"/>
</dbReference>
<feature type="compositionally biased region" description="Polar residues" evidence="3">
    <location>
        <begin position="402"/>
        <end position="412"/>
    </location>
</feature>
<dbReference type="Proteomes" id="UP001201262">
    <property type="component" value="Unassembled WGS sequence"/>
</dbReference>
<name>A0AAD4L5W0_9EURO</name>
<evidence type="ECO:0000256" key="4">
    <source>
        <dbReference type="SAM" id="SignalP"/>
    </source>
</evidence>
<dbReference type="EMBL" id="JAJTJA010000001">
    <property type="protein sequence ID" value="KAH8705676.1"/>
    <property type="molecule type" value="Genomic_DNA"/>
</dbReference>
<keyword evidence="1 2" id="KW-0103">Bromodomain</keyword>
<evidence type="ECO:0000259" key="5">
    <source>
        <dbReference type="PROSITE" id="PS50014"/>
    </source>
</evidence>
<feature type="region of interest" description="Disordered" evidence="3">
    <location>
        <begin position="154"/>
        <end position="697"/>
    </location>
</feature>
<evidence type="ECO:0000313" key="7">
    <source>
        <dbReference type="Proteomes" id="UP001201262"/>
    </source>
</evidence>
<evidence type="ECO:0000256" key="1">
    <source>
        <dbReference type="ARBA" id="ARBA00023117"/>
    </source>
</evidence>
<dbReference type="Pfam" id="PF00439">
    <property type="entry name" value="Bromodomain"/>
    <property type="match status" value="1"/>
</dbReference>
<dbReference type="PANTHER" id="PTHR15398">
    <property type="entry name" value="BROMODOMAIN-CONTAINING PROTEIN 8"/>
    <property type="match status" value="1"/>
</dbReference>
<feature type="compositionally biased region" description="Low complexity" evidence="3">
    <location>
        <begin position="422"/>
        <end position="438"/>
    </location>
</feature>
<reference evidence="6" key="1">
    <citation type="submission" date="2021-12" db="EMBL/GenBank/DDBJ databases">
        <title>Convergent genome expansion in fungi linked to evolution of root-endophyte symbiosis.</title>
        <authorList>
            <consortium name="DOE Joint Genome Institute"/>
            <person name="Ke Y.-H."/>
            <person name="Bonito G."/>
            <person name="Liao H.-L."/>
            <person name="Looney B."/>
            <person name="Rojas-Flechas A."/>
            <person name="Nash J."/>
            <person name="Hameed K."/>
            <person name="Schadt C."/>
            <person name="Martin F."/>
            <person name="Crous P.W."/>
            <person name="Miettinen O."/>
            <person name="Magnuson J.K."/>
            <person name="Labbe J."/>
            <person name="Jacobson D."/>
            <person name="Doktycz M.J."/>
            <person name="Veneault-Fourrey C."/>
            <person name="Kuo A."/>
            <person name="Mondo S."/>
            <person name="Calhoun S."/>
            <person name="Riley R."/>
            <person name="Ohm R."/>
            <person name="LaButti K."/>
            <person name="Andreopoulos B."/>
            <person name="Pangilinan J."/>
            <person name="Nolan M."/>
            <person name="Tritt A."/>
            <person name="Clum A."/>
            <person name="Lipzen A."/>
            <person name="Daum C."/>
            <person name="Barry K."/>
            <person name="Grigoriev I.V."/>
            <person name="Vilgalys R."/>
        </authorList>
    </citation>
    <scope>NUCLEOTIDE SEQUENCE</scope>
    <source>
        <strain evidence="6">PMI_201</strain>
    </source>
</reference>
<accession>A0AAD4L5W0</accession>
<feature type="domain" description="Bromo" evidence="5">
    <location>
        <begin position="724"/>
        <end position="839"/>
    </location>
</feature>
<dbReference type="SUPFAM" id="SSF47370">
    <property type="entry name" value="Bromodomain"/>
    <property type="match status" value="1"/>
</dbReference>
<feature type="region of interest" description="Disordered" evidence="3">
    <location>
        <begin position="840"/>
        <end position="874"/>
    </location>
</feature>
<feature type="compositionally biased region" description="Basic and acidic residues" evidence="3">
    <location>
        <begin position="586"/>
        <end position="596"/>
    </location>
</feature>
<dbReference type="PANTHER" id="PTHR15398:SF4">
    <property type="entry name" value="BROMODOMAIN-CONTAINING PROTEIN 8 ISOFORM X1"/>
    <property type="match status" value="1"/>
</dbReference>
<feature type="compositionally biased region" description="Basic and acidic residues" evidence="3">
    <location>
        <begin position="557"/>
        <end position="574"/>
    </location>
</feature>
<evidence type="ECO:0000313" key="6">
    <source>
        <dbReference type="EMBL" id="KAH8705676.1"/>
    </source>
</evidence>
<proteinExistence type="predicted"/>
<dbReference type="InterPro" id="IPR001487">
    <property type="entry name" value="Bromodomain"/>
</dbReference>
<feature type="compositionally biased region" description="Low complexity" evidence="3">
    <location>
        <begin position="334"/>
        <end position="349"/>
    </location>
</feature>
<dbReference type="AlphaFoldDB" id="A0AAD4L5W0"/>
<evidence type="ECO:0000256" key="2">
    <source>
        <dbReference type="PROSITE-ProRule" id="PRU00035"/>
    </source>
</evidence>